<feature type="compositionally biased region" description="Basic and acidic residues" evidence="1">
    <location>
        <begin position="56"/>
        <end position="66"/>
    </location>
</feature>
<organism evidence="2 3">
    <name type="scientific">Bugula neritina</name>
    <name type="common">Brown bryozoan</name>
    <name type="synonym">Sertularia neritina</name>
    <dbReference type="NCBI Taxonomy" id="10212"/>
    <lineage>
        <taxon>Eukaryota</taxon>
        <taxon>Metazoa</taxon>
        <taxon>Spiralia</taxon>
        <taxon>Lophotrochozoa</taxon>
        <taxon>Bryozoa</taxon>
        <taxon>Gymnolaemata</taxon>
        <taxon>Cheilostomatida</taxon>
        <taxon>Flustrina</taxon>
        <taxon>Buguloidea</taxon>
        <taxon>Bugulidae</taxon>
        <taxon>Bugula</taxon>
    </lineage>
</organism>
<reference evidence="2" key="1">
    <citation type="submission" date="2020-06" db="EMBL/GenBank/DDBJ databases">
        <title>Draft genome of Bugula neritina, a colonial animal packing powerful symbionts and potential medicines.</title>
        <authorList>
            <person name="Rayko M."/>
        </authorList>
    </citation>
    <scope>NUCLEOTIDE SEQUENCE [LARGE SCALE GENOMIC DNA]</scope>
    <source>
        <strain evidence="2">Kwan_BN1</strain>
    </source>
</reference>
<dbReference type="EMBL" id="VXIV02000892">
    <property type="protein sequence ID" value="KAF6035341.1"/>
    <property type="molecule type" value="Genomic_DNA"/>
</dbReference>
<keyword evidence="3" id="KW-1185">Reference proteome</keyword>
<protein>
    <submittedName>
        <fullName evidence="2">Osa</fullName>
    </submittedName>
</protein>
<accession>A0A7J7KBX0</accession>
<feature type="region of interest" description="Disordered" evidence="1">
    <location>
        <begin position="32"/>
        <end position="66"/>
    </location>
</feature>
<comment type="caution">
    <text evidence="2">The sequence shown here is derived from an EMBL/GenBank/DDBJ whole genome shotgun (WGS) entry which is preliminary data.</text>
</comment>
<evidence type="ECO:0000313" key="2">
    <source>
        <dbReference type="EMBL" id="KAF6035341.1"/>
    </source>
</evidence>
<proteinExistence type="predicted"/>
<name>A0A7J7KBX0_BUGNE</name>
<dbReference type="Proteomes" id="UP000593567">
    <property type="component" value="Unassembled WGS sequence"/>
</dbReference>
<evidence type="ECO:0000313" key="3">
    <source>
        <dbReference type="Proteomes" id="UP000593567"/>
    </source>
</evidence>
<gene>
    <name evidence="2" type="ORF">EB796_006356</name>
</gene>
<sequence length="105" mass="11685">MLSGVLYECTRNSPFDIKPSYVISDEVADHIKEEKMDETETKQPSQSSPSVDQSEQETKILNEEDSKEINLAEVINHQPELDKENINKSSILESNSAIGMISAAS</sequence>
<feature type="compositionally biased region" description="Basic and acidic residues" evidence="1">
    <location>
        <begin position="32"/>
        <end position="41"/>
    </location>
</feature>
<feature type="compositionally biased region" description="Low complexity" evidence="1">
    <location>
        <begin position="43"/>
        <end position="53"/>
    </location>
</feature>
<dbReference type="AlphaFoldDB" id="A0A7J7KBX0"/>
<evidence type="ECO:0000256" key="1">
    <source>
        <dbReference type="SAM" id="MobiDB-lite"/>
    </source>
</evidence>